<proteinExistence type="predicted"/>
<dbReference type="SUPFAM" id="SSF56112">
    <property type="entry name" value="Protein kinase-like (PK-like)"/>
    <property type="match status" value="1"/>
</dbReference>
<comment type="caution">
    <text evidence="3">The sequence shown here is derived from an EMBL/GenBank/DDBJ whole genome shotgun (WGS) entry which is preliminary data.</text>
</comment>
<dbReference type="Pfam" id="PF17667">
    <property type="entry name" value="Pkinase_fungal"/>
    <property type="match status" value="2"/>
</dbReference>
<dbReference type="PANTHER" id="PTHR38248:SF2">
    <property type="entry name" value="FUNK1 11"/>
    <property type="match status" value="1"/>
</dbReference>
<evidence type="ECO:0000313" key="3">
    <source>
        <dbReference type="EMBL" id="KTB35203.1"/>
    </source>
</evidence>
<feature type="domain" description="Fungal-type protein kinase" evidence="2">
    <location>
        <begin position="383"/>
        <end position="505"/>
    </location>
</feature>
<feature type="non-terminal residue" evidence="3">
    <location>
        <position position="685"/>
    </location>
</feature>
<feature type="region of interest" description="Disordered" evidence="1">
    <location>
        <begin position="1"/>
        <end position="32"/>
    </location>
</feature>
<reference evidence="3 4" key="1">
    <citation type="submission" date="2015-12" db="EMBL/GenBank/DDBJ databases">
        <title>Draft genome sequence of Moniliophthora roreri, the causal agent of frosty pod rot of cacao.</title>
        <authorList>
            <person name="Aime M.C."/>
            <person name="Diaz-Valderrama J.R."/>
            <person name="Kijpornyongpan T."/>
            <person name="Phillips-Mora W."/>
        </authorList>
    </citation>
    <scope>NUCLEOTIDE SEQUENCE [LARGE SCALE GENOMIC DNA]</scope>
    <source>
        <strain evidence="3 4">MCA 2952</strain>
    </source>
</reference>
<feature type="domain" description="Fungal-type protein kinase" evidence="2">
    <location>
        <begin position="171"/>
        <end position="364"/>
    </location>
</feature>
<name>A0A0W0FFZ9_MONRR</name>
<dbReference type="Proteomes" id="UP000054988">
    <property type="component" value="Unassembled WGS sequence"/>
</dbReference>
<dbReference type="InterPro" id="IPR008266">
    <property type="entry name" value="Tyr_kinase_AS"/>
</dbReference>
<dbReference type="PANTHER" id="PTHR38248">
    <property type="entry name" value="FUNK1 6"/>
    <property type="match status" value="1"/>
</dbReference>
<dbReference type="InterPro" id="IPR011009">
    <property type="entry name" value="Kinase-like_dom_sf"/>
</dbReference>
<gene>
    <name evidence="3" type="ORF">WG66_12229</name>
</gene>
<protein>
    <recommendedName>
        <fullName evidence="2">Fungal-type protein kinase domain-containing protein</fullName>
    </recommendedName>
</protein>
<evidence type="ECO:0000256" key="1">
    <source>
        <dbReference type="SAM" id="MobiDB-lite"/>
    </source>
</evidence>
<accession>A0A0W0FFZ9</accession>
<dbReference type="PROSITE" id="PS00109">
    <property type="entry name" value="PROTEIN_KINASE_TYR"/>
    <property type="match status" value="1"/>
</dbReference>
<feature type="compositionally biased region" description="Basic and acidic residues" evidence="1">
    <location>
        <begin position="665"/>
        <end position="678"/>
    </location>
</feature>
<dbReference type="AlphaFoldDB" id="A0A0W0FFZ9"/>
<dbReference type="Gene3D" id="1.10.510.10">
    <property type="entry name" value="Transferase(Phosphotransferase) domain 1"/>
    <property type="match status" value="1"/>
</dbReference>
<evidence type="ECO:0000313" key="4">
    <source>
        <dbReference type="Proteomes" id="UP000054988"/>
    </source>
</evidence>
<dbReference type="EMBL" id="LATX01002008">
    <property type="protein sequence ID" value="KTB35203.1"/>
    <property type="molecule type" value="Genomic_DNA"/>
</dbReference>
<dbReference type="InterPro" id="IPR040976">
    <property type="entry name" value="Pkinase_fungal"/>
</dbReference>
<feature type="region of interest" description="Disordered" evidence="1">
    <location>
        <begin position="656"/>
        <end position="685"/>
    </location>
</feature>
<sequence length="685" mass="77015">MSQSTTQPPSNTTPRKSGANATNIFASRDLPRDKRFEQMEAEMKDHYHGPLPPAEFLNKYFGQRPVGDNFEFREEHKAAFKEVGEASERVDRVKGNNLVKKVVEADMYTKMLKAMEPFCPTLDAENTGSSGDRSVPAHLAGEIKPDISLYKQGKETGRDGFDDKDKAFAKDTKEAAATRAQMATYAGSIMASQFRTHVFSVWISNKSARLIRWDRGGAIVSQKFNYAEEPHLADFLWRFSFANDEARGHDPCVGPADDRLQVVKTAKRLLNLETNNRVWKFSVFDEKTNKTKCYYGGKLAFESSCSPVGRCTRGLVVVDEAGNLVYLKDTWRILVEDQEQEGKIYSALKAAGVKGIPDVLAHGDAPGRWQETVTHEETNGTASLRVHRHYFIVFKQVGRNLWDFKTTLELVKAIRDAVQAHKDALEKAKILHRDISAGNILITDEGGMLIDWDFSKHEDIQRPRAPVRTGTWQFMSAKLLSKPPGSVEHERADDLESFFHVLCWITLIYGPHGLDIEDVKEKLASVYNCWWKREGGKSKGGDGKVALFALRKMATDAELKDGPLKDLIVELEEALAVRYSKGPSQKQWKKFEEIKADPVQAAEHVVQEYLDSTKKLKQSDWMLALFDAAIAKPDKLTDKPEKRKIDTTQARIENTAASLITSSRVDTRSGDNKRKSVREQPSGSG</sequence>
<organism evidence="3 4">
    <name type="scientific">Moniliophthora roreri</name>
    <name type="common">Frosty pod rot fungus</name>
    <name type="synonym">Monilia roreri</name>
    <dbReference type="NCBI Taxonomy" id="221103"/>
    <lineage>
        <taxon>Eukaryota</taxon>
        <taxon>Fungi</taxon>
        <taxon>Dikarya</taxon>
        <taxon>Basidiomycota</taxon>
        <taxon>Agaricomycotina</taxon>
        <taxon>Agaricomycetes</taxon>
        <taxon>Agaricomycetidae</taxon>
        <taxon>Agaricales</taxon>
        <taxon>Marasmiineae</taxon>
        <taxon>Marasmiaceae</taxon>
        <taxon>Moniliophthora</taxon>
    </lineage>
</organism>
<feature type="compositionally biased region" description="Low complexity" evidence="1">
    <location>
        <begin position="1"/>
        <end position="14"/>
    </location>
</feature>
<dbReference type="GO" id="GO:0004672">
    <property type="term" value="F:protein kinase activity"/>
    <property type="evidence" value="ECO:0007669"/>
    <property type="project" value="InterPro"/>
</dbReference>
<evidence type="ECO:0000259" key="2">
    <source>
        <dbReference type="Pfam" id="PF17667"/>
    </source>
</evidence>